<keyword evidence="2" id="KW-0472">Membrane</keyword>
<dbReference type="EMBL" id="JBFAUK010000004">
    <property type="protein sequence ID" value="MEV5506381.1"/>
    <property type="molecule type" value="Genomic_DNA"/>
</dbReference>
<comment type="caution">
    <text evidence="4">The sequence shown here is derived from an EMBL/GenBank/DDBJ whole genome shotgun (WGS) entry which is preliminary data.</text>
</comment>
<dbReference type="NCBIfam" id="NF041528">
    <property type="entry name" value="strep_LAETG"/>
    <property type="match status" value="1"/>
</dbReference>
<accession>A0ABV3JU22</accession>
<evidence type="ECO:0000256" key="3">
    <source>
        <dbReference type="SAM" id="SignalP"/>
    </source>
</evidence>
<gene>
    <name evidence="4" type="ORF">AB0L16_07865</name>
</gene>
<feature type="region of interest" description="Disordered" evidence="1">
    <location>
        <begin position="27"/>
        <end position="114"/>
    </location>
</feature>
<feature type="compositionally biased region" description="Polar residues" evidence="1">
    <location>
        <begin position="34"/>
        <end position="43"/>
    </location>
</feature>
<organism evidence="4 5">
    <name type="scientific">Streptomyces orinoci</name>
    <name type="common">Streptoverticillium orinoci</name>
    <dbReference type="NCBI Taxonomy" id="67339"/>
    <lineage>
        <taxon>Bacteria</taxon>
        <taxon>Bacillati</taxon>
        <taxon>Actinomycetota</taxon>
        <taxon>Actinomycetes</taxon>
        <taxon>Kitasatosporales</taxon>
        <taxon>Streptomycetaceae</taxon>
        <taxon>Streptomyces</taxon>
    </lineage>
</organism>
<feature type="region of interest" description="Disordered" evidence="1">
    <location>
        <begin position="263"/>
        <end position="283"/>
    </location>
</feature>
<dbReference type="NCBIfam" id="TIGR01167">
    <property type="entry name" value="LPXTG_anchor"/>
    <property type="match status" value="1"/>
</dbReference>
<feature type="compositionally biased region" description="Low complexity" evidence="1">
    <location>
        <begin position="98"/>
        <end position="110"/>
    </location>
</feature>
<evidence type="ECO:0000256" key="1">
    <source>
        <dbReference type="SAM" id="MobiDB-lite"/>
    </source>
</evidence>
<feature type="chain" id="PRO_5047144043" evidence="3">
    <location>
        <begin position="30"/>
        <end position="335"/>
    </location>
</feature>
<proteinExistence type="predicted"/>
<keyword evidence="3" id="KW-0732">Signal</keyword>
<keyword evidence="2" id="KW-1133">Transmembrane helix</keyword>
<dbReference type="Proteomes" id="UP001552594">
    <property type="component" value="Unassembled WGS sequence"/>
</dbReference>
<keyword evidence="5" id="KW-1185">Reference proteome</keyword>
<dbReference type="PROSITE" id="PS51318">
    <property type="entry name" value="TAT"/>
    <property type="match status" value="1"/>
</dbReference>
<reference evidence="4 5" key="1">
    <citation type="submission" date="2024-06" db="EMBL/GenBank/DDBJ databases">
        <title>The Natural Products Discovery Center: Release of the First 8490 Sequenced Strains for Exploring Actinobacteria Biosynthetic Diversity.</title>
        <authorList>
            <person name="Kalkreuter E."/>
            <person name="Kautsar S.A."/>
            <person name="Yang D."/>
            <person name="Bader C.D."/>
            <person name="Teijaro C.N."/>
            <person name="Fluegel L."/>
            <person name="Davis C.M."/>
            <person name="Simpson J.R."/>
            <person name="Lauterbach L."/>
            <person name="Steele A.D."/>
            <person name="Gui C."/>
            <person name="Meng S."/>
            <person name="Li G."/>
            <person name="Viehrig K."/>
            <person name="Ye F."/>
            <person name="Su P."/>
            <person name="Kiefer A.F."/>
            <person name="Nichols A."/>
            <person name="Cepeda A.J."/>
            <person name="Yan W."/>
            <person name="Fan B."/>
            <person name="Jiang Y."/>
            <person name="Adhikari A."/>
            <person name="Zheng C.-J."/>
            <person name="Schuster L."/>
            <person name="Cowan T.M."/>
            <person name="Smanski M.J."/>
            <person name="Chevrette M.G."/>
            <person name="De Carvalho L.P.S."/>
            <person name="Shen B."/>
        </authorList>
    </citation>
    <scope>NUCLEOTIDE SEQUENCE [LARGE SCALE GENOMIC DNA]</scope>
    <source>
        <strain evidence="4 5">NPDC052347</strain>
    </source>
</reference>
<evidence type="ECO:0000313" key="4">
    <source>
        <dbReference type="EMBL" id="MEV5506381.1"/>
    </source>
</evidence>
<dbReference type="InterPro" id="IPR006311">
    <property type="entry name" value="TAT_signal"/>
</dbReference>
<feature type="compositionally biased region" description="Low complexity" evidence="1">
    <location>
        <begin position="58"/>
        <end position="91"/>
    </location>
</feature>
<evidence type="ECO:0000313" key="5">
    <source>
        <dbReference type="Proteomes" id="UP001552594"/>
    </source>
</evidence>
<evidence type="ECO:0000256" key="2">
    <source>
        <dbReference type="SAM" id="Phobius"/>
    </source>
</evidence>
<protein>
    <submittedName>
        <fullName evidence="4">LAETG motif-containing sortase-dependent surface protein</fullName>
    </submittedName>
</protein>
<keyword evidence="2" id="KW-0812">Transmembrane</keyword>
<feature type="signal peptide" evidence="3">
    <location>
        <begin position="1"/>
        <end position="29"/>
    </location>
</feature>
<sequence length="335" mass="33924">MKLRRALVAVAATAAAGPAVLLTAPSALAAGPPSVTTAPSAMATTGPEAAAPGDPKSPDATATRTATAPTSASTSQDTSQSTSTASSTVTAPAPPPTTSSTASSSPAATPGSCAVGSPLARTELHGLPGQLVAGSGWHEFTYRVSNTSTAQLPSVAAYVEVFSYRGATETSGHLRLQWYDPKARRWQDIRYRAGYFAEVRELRPGGHADARLRLAVDAKAPAGSGAAFQIGYYRTAEHGCGYSPGASYPFEVLAAGSERGDAKPAAKPAVRPAHEVNRTAPQGELAKLPANGELAHTGSSSAMPVLGALSGAAVLVGAGAVVFSRRRRTAEGGHR</sequence>
<feature type="transmembrane region" description="Helical" evidence="2">
    <location>
        <begin position="302"/>
        <end position="323"/>
    </location>
</feature>
<name>A0ABV3JU22_STRON</name>
<dbReference type="RefSeq" id="WP_153068755.1">
    <property type="nucleotide sequence ID" value="NZ_JBFAUK010000004.1"/>
</dbReference>